<accession>A0ACC3Z1C2</accession>
<evidence type="ECO:0000313" key="2">
    <source>
        <dbReference type="Proteomes" id="UP000805649"/>
    </source>
</evidence>
<reference evidence="1 2" key="1">
    <citation type="journal article" date="2020" name="Phytopathology">
        <title>Genome Sequence Resources of Colletotrichum truncatum, C. plurivorum, C. musicola, and C. sojae: Four Species Pathogenic to Soybean (Glycine max).</title>
        <authorList>
            <person name="Rogerio F."/>
            <person name="Boufleur T.R."/>
            <person name="Ciampi-Guillardi M."/>
            <person name="Sukno S.A."/>
            <person name="Thon M.R."/>
            <person name="Massola Junior N.S."/>
            <person name="Baroncelli R."/>
        </authorList>
    </citation>
    <scope>NUCLEOTIDE SEQUENCE [LARGE SCALE GENOMIC DNA]</scope>
    <source>
        <strain evidence="1 2">CMES1059</strain>
    </source>
</reference>
<name>A0ACC3Z1C2_COLTU</name>
<protein>
    <submittedName>
        <fullName evidence="1">Uncharacterized protein</fullName>
    </submittedName>
</protein>
<gene>
    <name evidence="1" type="ORF">CTRU02_207624</name>
</gene>
<comment type="caution">
    <text evidence="1">The sequence shown here is derived from an EMBL/GenBank/DDBJ whole genome shotgun (WGS) entry which is preliminary data.</text>
</comment>
<organism evidence="1 2">
    <name type="scientific">Colletotrichum truncatum</name>
    <name type="common">Anthracnose fungus</name>
    <name type="synonym">Colletotrichum capsici</name>
    <dbReference type="NCBI Taxonomy" id="5467"/>
    <lineage>
        <taxon>Eukaryota</taxon>
        <taxon>Fungi</taxon>
        <taxon>Dikarya</taxon>
        <taxon>Ascomycota</taxon>
        <taxon>Pezizomycotina</taxon>
        <taxon>Sordariomycetes</taxon>
        <taxon>Hypocreomycetidae</taxon>
        <taxon>Glomerellales</taxon>
        <taxon>Glomerellaceae</taxon>
        <taxon>Colletotrichum</taxon>
        <taxon>Colletotrichum truncatum species complex</taxon>
    </lineage>
</organism>
<sequence length="93" mass="10607">MQPPLARHSRPVPQFYLRFLVPKLHGGPWKKEAKPAWPDQDHHFGSRTSCQRTPILVSLPPDNLVLARTCLCQLGLSRIGCILIRWWASKNGD</sequence>
<keyword evidence="2" id="KW-1185">Reference proteome</keyword>
<dbReference type="Proteomes" id="UP000805649">
    <property type="component" value="Unassembled WGS sequence"/>
</dbReference>
<evidence type="ECO:0000313" key="1">
    <source>
        <dbReference type="EMBL" id="KAL0937893.1"/>
    </source>
</evidence>
<proteinExistence type="predicted"/>
<dbReference type="EMBL" id="VUJX02000004">
    <property type="protein sequence ID" value="KAL0937893.1"/>
    <property type="molecule type" value="Genomic_DNA"/>
</dbReference>